<name>A0ACB9ZKJ9_CATRO</name>
<accession>A0ACB9ZKJ9</accession>
<comment type="caution">
    <text evidence="1">The sequence shown here is derived from an EMBL/GenBank/DDBJ whole genome shotgun (WGS) entry which is preliminary data.</text>
</comment>
<sequence>MSTSGNPSSSGAGSGGGGGGGGGSSGGSSSGGGGGGGGPCEQGAAHFAAVHKVFGASNVSKMLLHIPIHKRLDAVVTICYEAQARLRDPVYGCVAHIFALQQQVVNLQAELSYLQAHLATLELPTPPPQGQQQQLMLPPALSIADLPTATSSVPATYDLSSLFDPMVHTSWTAMQQQQQRQMDLSRQFGGGGGAGTAATRVEDDIFLHHHHLGHHIMDHHHQNQSEPSMFDADQPDDEAFSIHEIVLFRDDDEDDVSHTSSDAEIPQIQPALTSSLPLPQLPTASNDAVASPNPNPSNGGINHANSGKRNHHHQQEYIDPEPYISSQFYTFNKDSHALMLQCLREGRTATPEEIRVATPPAVLSSWRAVWKDRNEDTAYLTAWKRIQDKLNIHVNSLTGNEFLCFKNNSNQFVSHVNQWQEIIMNFHCDADLKHLGLKETVERIKQMWTVGAKFYGIPETYIRTCLAACPICSDESSGCAPRNKRRRFEYTDTLEVPAKEVPAKLQQLAAKYKVVLCIRQKYIRYKPFMAEVKDYACHRAGEPASSKKSRILKREPYASKRCGCGFRIRAIVPISNYNEKDKTFVYEEEGTAVFKLYAVHTGHEPGPLDGNARIMHRIVGHKGGVMMDQDAMLGMAEEGENETFGYLGKEDGDLQHSVLQQVQDVRNELGLLEGKIGKIPSELLESVSHELFEIMNKIRNVGDYGSKSMGLLADKQDSDGVLVGENDLAEWTEHHHQRLYGDGKDVDLLEDDEDSFERTLGDVVPWDQIRTDCRSEKDLLGETCKTEKWLKCTDFDEKSILDCGDSKLTKALRHDDTIDPDVGLAGIQVENFYPENPKWFDSPCGLDSGADCGDGGFRHGGIV</sequence>
<keyword evidence="2" id="KW-1185">Reference proteome</keyword>
<dbReference type="EMBL" id="CM044708">
    <property type="protein sequence ID" value="KAI5647351.1"/>
    <property type="molecule type" value="Genomic_DNA"/>
</dbReference>
<proteinExistence type="predicted"/>
<evidence type="ECO:0000313" key="1">
    <source>
        <dbReference type="EMBL" id="KAI5647351.1"/>
    </source>
</evidence>
<reference evidence="2" key="1">
    <citation type="journal article" date="2023" name="Nat. Plants">
        <title>Single-cell RNA sequencing provides a high-resolution roadmap for understanding the multicellular compartmentation of specialized metabolism.</title>
        <authorList>
            <person name="Sun S."/>
            <person name="Shen X."/>
            <person name="Li Y."/>
            <person name="Li Y."/>
            <person name="Wang S."/>
            <person name="Li R."/>
            <person name="Zhang H."/>
            <person name="Shen G."/>
            <person name="Guo B."/>
            <person name="Wei J."/>
            <person name="Xu J."/>
            <person name="St-Pierre B."/>
            <person name="Chen S."/>
            <person name="Sun C."/>
        </authorList>
    </citation>
    <scope>NUCLEOTIDE SEQUENCE [LARGE SCALE GENOMIC DNA]</scope>
</reference>
<dbReference type="Proteomes" id="UP001060085">
    <property type="component" value="Linkage Group LG08"/>
</dbReference>
<protein>
    <submittedName>
        <fullName evidence="1">Uncharacterized protein</fullName>
    </submittedName>
</protein>
<gene>
    <name evidence="1" type="ORF">M9H77_33356</name>
</gene>
<organism evidence="1 2">
    <name type="scientific">Catharanthus roseus</name>
    <name type="common">Madagascar periwinkle</name>
    <name type="synonym">Vinca rosea</name>
    <dbReference type="NCBI Taxonomy" id="4058"/>
    <lineage>
        <taxon>Eukaryota</taxon>
        <taxon>Viridiplantae</taxon>
        <taxon>Streptophyta</taxon>
        <taxon>Embryophyta</taxon>
        <taxon>Tracheophyta</taxon>
        <taxon>Spermatophyta</taxon>
        <taxon>Magnoliopsida</taxon>
        <taxon>eudicotyledons</taxon>
        <taxon>Gunneridae</taxon>
        <taxon>Pentapetalae</taxon>
        <taxon>asterids</taxon>
        <taxon>lamiids</taxon>
        <taxon>Gentianales</taxon>
        <taxon>Apocynaceae</taxon>
        <taxon>Rauvolfioideae</taxon>
        <taxon>Vinceae</taxon>
        <taxon>Catharanthinae</taxon>
        <taxon>Catharanthus</taxon>
    </lineage>
</organism>
<evidence type="ECO:0000313" key="2">
    <source>
        <dbReference type="Proteomes" id="UP001060085"/>
    </source>
</evidence>